<evidence type="ECO:0000259" key="1">
    <source>
        <dbReference type="Pfam" id="PF14243"/>
    </source>
</evidence>
<organism evidence="2 3">
    <name type="scientific">Pseudomonas aeruginosa (strain UCBPP-PA14)</name>
    <dbReference type="NCBI Taxonomy" id="208963"/>
    <lineage>
        <taxon>Bacteria</taxon>
        <taxon>Pseudomonadati</taxon>
        <taxon>Pseudomonadota</taxon>
        <taxon>Gammaproteobacteria</taxon>
        <taxon>Pseudomonadales</taxon>
        <taxon>Pseudomonadaceae</taxon>
        <taxon>Pseudomonas</taxon>
    </lineage>
</organism>
<sequence>MHLLYPSAPDRSNAVDELFAEEYDAARSAGLACSLFCDEELESGRFRARPEFPANTQVLYRGWMLTPENYARLHGAILVAGGRPLTSPQQYRHCHYLPEWYPLCEDLTPATLFLSRNADFEAVLAQSPWRAWFVKDHVKSLTTQRGSKATNAAEVREVLDSIERYRGTIEGGVCLREFEALRAETEERYFVLHGRAHGRLDTVPPLVEQVAQRIDCPFFSVDVVESTSGELRLMELGDGQVSDRKQWPAARFAAMLAQA</sequence>
<dbReference type="InterPro" id="IPR025643">
    <property type="entry name" value="R2K_3"/>
</dbReference>
<reference evidence="2 3" key="1">
    <citation type="journal article" date="2006" name="Genome Biol.">
        <title>Genomic analysis reveals that Pseudomonas aeruginosa virulence is combinatorial.</title>
        <authorList>
            <person name="Lee D.G."/>
            <person name="Urbach J.M."/>
            <person name="Wu G."/>
            <person name="Liberati N.T."/>
            <person name="Feinbaum R.L."/>
            <person name="Miyata S."/>
            <person name="Diggins L.T."/>
            <person name="He J."/>
            <person name="Saucier M."/>
            <person name="Deziel E."/>
            <person name="Friedman L."/>
            <person name="Li L."/>
            <person name="Grills G."/>
            <person name="Montgomery K."/>
            <person name="Kucherlapati R."/>
            <person name="Rahme L.G."/>
            <person name="Ausubel F.M."/>
        </authorList>
    </citation>
    <scope>NUCLEOTIDE SEQUENCE [LARGE SCALE GENOMIC DNA]</scope>
    <source>
        <strain evidence="2 3">UCBPP-PA14</strain>
    </source>
</reference>
<protein>
    <recommendedName>
        <fullName evidence="1">ATP-grasp domain-containing protein</fullName>
    </recommendedName>
</protein>
<accession>A0A0H2Z6X5</accession>
<dbReference type="RefSeq" id="WP_003082336.1">
    <property type="nucleotide sequence ID" value="NC_008463.1"/>
</dbReference>
<dbReference type="KEGG" id="pau:PA14_49540"/>
<feature type="domain" description="ATP-grasp" evidence="1">
    <location>
        <begin position="136"/>
        <end position="255"/>
    </location>
</feature>
<dbReference type="AlphaFoldDB" id="A0A0H2Z6X5"/>
<proteinExistence type="predicted"/>
<evidence type="ECO:0000313" key="2">
    <source>
        <dbReference type="EMBL" id="ABJ10317.1"/>
    </source>
</evidence>
<dbReference type="HOGENOM" id="CLU_040789_0_0_6"/>
<dbReference type="Pfam" id="PF14243">
    <property type="entry name" value="R2K_3"/>
    <property type="match status" value="1"/>
</dbReference>
<dbReference type="Proteomes" id="UP000000653">
    <property type="component" value="Chromosome"/>
</dbReference>
<dbReference type="EMBL" id="CP000438">
    <property type="protein sequence ID" value="ABJ10317.1"/>
    <property type="molecule type" value="Genomic_DNA"/>
</dbReference>
<name>A0A0H2Z6X5_PSEAB</name>
<dbReference type="BioCyc" id="PAER208963:G1G74-4160-MONOMER"/>
<evidence type="ECO:0000313" key="3">
    <source>
        <dbReference type="Proteomes" id="UP000000653"/>
    </source>
</evidence>
<gene>
    <name evidence="2" type="ordered locus">PA14_49540</name>
</gene>